<feature type="domain" description="Anti-CBASS protein Acb1-like C-terminal" evidence="9">
    <location>
        <begin position="8"/>
        <end position="152"/>
    </location>
</feature>
<proteinExistence type="inferred from homology"/>
<keyword evidence="11" id="KW-1185">Reference proteome</keyword>
<evidence type="ECO:0000313" key="10">
    <source>
        <dbReference type="EMBL" id="ADG36116.1"/>
    </source>
</evidence>
<accession>E5E4D2</accession>
<dbReference type="KEGG" id="vg:9926042"/>
<sequence length="154" mass="17493">MKFSEVDKGTYVSAKFTEDTLDRIEKIQKYLGLLNPVSRADLHTTICFSRVNVPFTASNASLEVSNKNHLEVWQTNNGPALILCLESEYLVERHKYSRILGATYDYPDYKPHITLSYNLGAQAVDLTIADVNMPIVVSHEVVEDLDLDWTKDKI</sequence>
<comment type="catalytic activity">
    <reaction evidence="8">
        <text>3',3'-cUAMP + H2O = U[3'-5']pAp[3'] + H(+)</text>
        <dbReference type="Rhea" id="RHEA:72835"/>
        <dbReference type="ChEBI" id="CHEBI:15377"/>
        <dbReference type="ChEBI" id="CHEBI:15378"/>
        <dbReference type="ChEBI" id="CHEBI:143809"/>
        <dbReference type="ChEBI" id="CHEBI:192498"/>
    </reaction>
    <physiologicalReaction direction="left-to-right" evidence="8">
        <dbReference type="Rhea" id="RHEA:72836"/>
    </physiologicalReaction>
</comment>
<evidence type="ECO:0000256" key="8">
    <source>
        <dbReference type="ARBA" id="ARBA00048123"/>
    </source>
</evidence>
<dbReference type="InterPro" id="IPR056175">
    <property type="entry name" value="Acb1-like_C"/>
</dbReference>
<evidence type="ECO:0000256" key="3">
    <source>
        <dbReference type="ARBA" id="ARBA00034240"/>
    </source>
</evidence>
<dbReference type="OrthoDB" id="11210at10239"/>
<dbReference type="InterPro" id="IPR009097">
    <property type="entry name" value="Cyclic_Pdiesterase"/>
</dbReference>
<evidence type="ECO:0000313" key="11">
    <source>
        <dbReference type="Proteomes" id="UP000008730"/>
    </source>
</evidence>
<dbReference type="Pfam" id="PF23474">
    <property type="entry name" value="Acb1"/>
    <property type="match status" value="1"/>
</dbReference>
<dbReference type="GeneID" id="9926042"/>
<comment type="catalytic activity">
    <reaction evidence="3">
        <text>3',3',3'-c-tri-AMP + H2O = A[3'-5']pA[3'-5']pAp[3'] + H(+)</text>
        <dbReference type="Rhea" id="RHEA:72859"/>
        <dbReference type="ChEBI" id="CHEBI:15377"/>
        <dbReference type="ChEBI" id="CHEBI:15378"/>
        <dbReference type="ChEBI" id="CHEBI:192523"/>
        <dbReference type="ChEBI" id="CHEBI:192530"/>
    </reaction>
    <physiologicalReaction direction="left-to-right" evidence="3">
        <dbReference type="Rhea" id="RHEA:72860"/>
    </physiologicalReaction>
</comment>
<evidence type="ECO:0000256" key="5">
    <source>
        <dbReference type="ARBA" id="ARBA00034283"/>
    </source>
</evidence>
<organism evidence="10 11">
    <name type="scientific">Acinetobacter phage Acj61</name>
    <dbReference type="NCBI Taxonomy" id="760732"/>
    <lineage>
        <taxon>Viruses</taxon>
        <taxon>Duplodnaviria</taxon>
        <taxon>Heunggongvirae</taxon>
        <taxon>Uroviricota</taxon>
        <taxon>Caudoviricetes</taxon>
        <taxon>Pantevenvirales</taxon>
        <taxon>Straboviridae</taxon>
        <taxon>Twarogvirinae</taxon>
        <taxon>Lasallevirus</taxon>
        <taxon>Lasallevirus Acj61</taxon>
        <taxon>Acinetobacter virus Acj61</taxon>
    </lineage>
</organism>
<dbReference type="Proteomes" id="UP000008730">
    <property type="component" value="Segment"/>
</dbReference>
<protein>
    <recommendedName>
        <fullName evidence="7">Anti-CBASS protein Acb1</fullName>
    </recommendedName>
</protein>
<evidence type="ECO:0000256" key="6">
    <source>
        <dbReference type="ARBA" id="ARBA00034316"/>
    </source>
</evidence>
<evidence type="ECO:0000256" key="7">
    <source>
        <dbReference type="ARBA" id="ARBA00034343"/>
    </source>
</evidence>
<reference evidence="10 11" key="1">
    <citation type="journal article" date="2010" name="Virol. J.">
        <title>Genomes of the T4-related bacteriophages as windows on microbial genome evolution.</title>
        <authorList>
            <person name="Petrov V.M."/>
            <person name="Ratnayaka S."/>
            <person name="Nolan J.M."/>
            <person name="Miller E.S."/>
            <person name="Karam J.D."/>
        </authorList>
    </citation>
    <scope>NUCLEOTIDE SEQUENCE [LARGE SCALE GENOMIC DNA]</scope>
</reference>
<evidence type="ECO:0000256" key="2">
    <source>
        <dbReference type="ARBA" id="ARBA00034233"/>
    </source>
</evidence>
<comment type="similarity">
    <text evidence="6">Belongs to the anti-CBASS protein Acb1 family.</text>
</comment>
<evidence type="ECO:0000256" key="4">
    <source>
        <dbReference type="ARBA" id="ARBA00034244"/>
    </source>
</evidence>
<gene>
    <name evidence="10" type="primary">57B</name>
    <name evidence="10" type="ORF">Acj61p151</name>
</gene>
<comment type="catalytic activity">
    <reaction evidence="2">
        <text>3',3',3'-cAAG + H2O = G[3'-5']pA[3'-5']pAp[3'] + H(+)</text>
        <dbReference type="Rhea" id="RHEA:72863"/>
        <dbReference type="ChEBI" id="CHEBI:15377"/>
        <dbReference type="ChEBI" id="CHEBI:15378"/>
        <dbReference type="ChEBI" id="CHEBI:143810"/>
        <dbReference type="ChEBI" id="CHEBI:192532"/>
    </reaction>
    <physiologicalReaction direction="left-to-right" evidence="2">
        <dbReference type="Rhea" id="RHEA:72864"/>
    </physiologicalReaction>
</comment>
<evidence type="ECO:0000259" key="9">
    <source>
        <dbReference type="Pfam" id="PF23474"/>
    </source>
</evidence>
<keyword evidence="1" id="KW-0378">Hydrolase</keyword>
<name>E5E4D2_9CAUD</name>
<dbReference type="RefSeq" id="YP_004009768.1">
    <property type="nucleotide sequence ID" value="NC_014661.1"/>
</dbReference>
<dbReference type="SUPFAM" id="SSF55144">
    <property type="entry name" value="LigT-like"/>
    <property type="match status" value="1"/>
</dbReference>
<dbReference type="EMBL" id="GU911519">
    <property type="protein sequence ID" value="ADG36116.1"/>
    <property type="molecule type" value="Genomic_DNA"/>
</dbReference>
<dbReference type="GO" id="GO:0016787">
    <property type="term" value="F:hydrolase activity"/>
    <property type="evidence" value="ECO:0007669"/>
    <property type="project" value="UniProtKB-KW"/>
</dbReference>
<evidence type="ECO:0000256" key="1">
    <source>
        <dbReference type="ARBA" id="ARBA00022801"/>
    </source>
</evidence>
<comment type="catalytic activity">
    <reaction evidence="4">
        <text>3',3',3'-cAAG + H2O = A[3'-5']pG[3'-5']pAp[3'] + H(+)</text>
        <dbReference type="Rhea" id="RHEA:72867"/>
        <dbReference type="ChEBI" id="CHEBI:15377"/>
        <dbReference type="ChEBI" id="CHEBI:15378"/>
        <dbReference type="ChEBI" id="CHEBI:143810"/>
        <dbReference type="ChEBI" id="CHEBI:192533"/>
    </reaction>
    <physiologicalReaction direction="left-to-right" evidence="4">
        <dbReference type="Rhea" id="RHEA:72868"/>
    </physiologicalReaction>
</comment>
<comment type="catalytic activity">
    <reaction evidence="5">
        <text>3',3'-cGAMP + H2O = G[3'-5']pAp[3'] + H(+)</text>
        <dbReference type="Rhea" id="RHEA:72831"/>
        <dbReference type="ChEBI" id="CHEBI:15377"/>
        <dbReference type="ChEBI" id="CHEBI:15378"/>
        <dbReference type="ChEBI" id="CHEBI:71501"/>
        <dbReference type="ChEBI" id="CHEBI:192497"/>
    </reaction>
    <physiologicalReaction direction="left-to-right" evidence="5">
        <dbReference type="Rhea" id="RHEA:72832"/>
    </physiologicalReaction>
</comment>